<feature type="transmembrane region" description="Helical" evidence="10">
    <location>
        <begin position="108"/>
        <end position="129"/>
    </location>
</feature>
<evidence type="ECO:0000256" key="9">
    <source>
        <dbReference type="SAM" id="MobiDB-lite"/>
    </source>
</evidence>
<evidence type="ECO:0000256" key="7">
    <source>
        <dbReference type="ARBA" id="ARBA00049119"/>
    </source>
</evidence>
<name>A0A167MGH2_CALVF</name>
<dbReference type="EMBL" id="KV417283">
    <property type="protein sequence ID" value="KZO96688.1"/>
    <property type="molecule type" value="Genomic_DNA"/>
</dbReference>
<feature type="region of interest" description="Disordered" evidence="9">
    <location>
        <begin position="16"/>
        <end position="40"/>
    </location>
</feature>
<feature type="transmembrane region" description="Helical" evidence="10">
    <location>
        <begin position="383"/>
        <end position="405"/>
    </location>
</feature>
<evidence type="ECO:0000259" key="11">
    <source>
        <dbReference type="PROSITE" id="PS50850"/>
    </source>
</evidence>
<dbReference type="FunFam" id="1.20.1250.20:FF:000134">
    <property type="entry name" value="MFS sugar transporter protein"/>
    <property type="match status" value="1"/>
</dbReference>
<dbReference type="InterPro" id="IPR005829">
    <property type="entry name" value="Sugar_transporter_CS"/>
</dbReference>
<dbReference type="AlphaFoldDB" id="A0A167MGH2"/>
<accession>A0A167MGH2</accession>
<evidence type="ECO:0000256" key="3">
    <source>
        <dbReference type="ARBA" id="ARBA00022448"/>
    </source>
</evidence>
<dbReference type="PROSITE" id="PS50850">
    <property type="entry name" value="MFS"/>
    <property type="match status" value="1"/>
</dbReference>
<protein>
    <submittedName>
        <fullName evidence="12">General substrate transporter</fullName>
    </submittedName>
</protein>
<dbReference type="OrthoDB" id="6133115at2759"/>
<feature type="transmembrane region" description="Helical" evidence="10">
    <location>
        <begin position="59"/>
        <end position="77"/>
    </location>
</feature>
<proteinExistence type="inferred from homology"/>
<dbReference type="PANTHER" id="PTHR48022">
    <property type="entry name" value="PLASTIDIC GLUCOSE TRANSPORTER 4"/>
    <property type="match status" value="1"/>
</dbReference>
<dbReference type="Pfam" id="PF00083">
    <property type="entry name" value="Sugar_tr"/>
    <property type="match status" value="1"/>
</dbReference>
<organism evidence="12 13">
    <name type="scientific">Calocera viscosa (strain TUFC12733)</name>
    <dbReference type="NCBI Taxonomy" id="1330018"/>
    <lineage>
        <taxon>Eukaryota</taxon>
        <taxon>Fungi</taxon>
        <taxon>Dikarya</taxon>
        <taxon>Basidiomycota</taxon>
        <taxon>Agaricomycotina</taxon>
        <taxon>Dacrymycetes</taxon>
        <taxon>Dacrymycetales</taxon>
        <taxon>Dacrymycetaceae</taxon>
        <taxon>Calocera</taxon>
    </lineage>
</organism>
<dbReference type="PANTHER" id="PTHR48022:SF79">
    <property type="entry name" value="LACTOSE PERMEASE, PUTATIVE (AFU_ORTHOLOGUE AFUA_6G01860)-RELATED"/>
    <property type="match status" value="1"/>
</dbReference>
<evidence type="ECO:0000256" key="1">
    <source>
        <dbReference type="ARBA" id="ARBA00004141"/>
    </source>
</evidence>
<gene>
    <name evidence="12" type="ORF">CALVIDRAFT_563759</name>
</gene>
<comment type="subcellular location">
    <subcellularLocation>
        <location evidence="1">Membrane</location>
        <topology evidence="1">Multi-pass membrane protein</topology>
    </subcellularLocation>
</comment>
<dbReference type="InterPro" id="IPR005828">
    <property type="entry name" value="MFS_sugar_transport-like"/>
</dbReference>
<comment type="similarity">
    <text evidence="2 8">Belongs to the major facilitator superfamily. Sugar transporter (TC 2.A.1.1) family.</text>
</comment>
<sequence>MSAIETKQVPLHFEQRDAVSPTDEKVDIDNNGSDTADNGKAVKTDGMAEALLLEPPNPWAPHMFKLYAVLFVCYLCATTNGFDANTFGGLLATPTFTGYFALNSDNEGLVTAMYVIGNCVGSVFAAECADRWGRKFGMTLGSAICIVAVIIQVSSNSRGALMAGRFILGFGAVLVQTSGPAYAAEMSHPAYRGVLTGLYETMFFLGTILTTWTEYGLSYMTNPSSFQWRFPLSLQALPSLVILTFIWKLPETPRWYMSQGREETAKAILVKYHAGGNEDSLVVKVELDEMRELISVDGADKRWWDWTCLFNDRGNRHRFSLVAAIALFGELDLPPTSYYLPLMVATAGITSTKTQLLLNALQTPIMMISALSGLRWIDYFGRRPLLMISSAGMAASVFIITACTAHQAGHPVIGGVGIAFIYVFLVIFAFAWTPCQYLYPSEVLAFANRAKGLAALNLMNNLCKVLNTYVPPIAVKNMNWRFYILYGIWDAIGVVFMYFFFVETRGRNLEEIDAIFDDPHPVKASLAMQVHDTAVKKASQHVEGTLPHEPQI</sequence>
<feature type="transmembrane region" description="Helical" evidence="10">
    <location>
        <begin position="356"/>
        <end position="377"/>
    </location>
</feature>
<feature type="transmembrane region" description="Helical" evidence="10">
    <location>
        <begin position="194"/>
        <end position="212"/>
    </location>
</feature>
<comment type="catalytic activity">
    <reaction evidence="7">
        <text>myo-inositol(out) + H(+)(out) = myo-inositol(in) + H(+)(in)</text>
        <dbReference type="Rhea" id="RHEA:60364"/>
        <dbReference type="ChEBI" id="CHEBI:15378"/>
        <dbReference type="ChEBI" id="CHEBI:17268"/>
    </reaction>
</comment>
<evidence type="ECO:0000256" key="2">
    <source>
        <dbReference type="ARBA" id="ARBA00010992"/>
    </source>
</evidence>
<dbReference type="SUPFAM" id="SSF103473">
    <property type="entry name" value="MFS general substrate transporter"/>
    <property type="match status" value="1"/>
</dbReference>
<dbReference type="InterPro" id="IPR036259">
    <property type="entry name" value="MFS_trans_sf"/>
</dbReference>
<keyword evidence="5 10" id="KW-1133">Transmembrane helix</keyword>
<dbReference type="GO" id="GO:0005351">
    <property type="term" value="F:carbohydrate:proton symporter activity"/>
    <property type="evidence" value="ECO:0007669"/>
    <property type="project" value="TreeGrafter"/>
</dbReference>
<evidence type="ECO:0000313" key="12">
    <source>
        <dbReference type="EMBL" id="KZO96688.1"/>
    </source>
</evidence>
<keyword evidence="4 10" id="KW-0812">Transmembrane</keyword>
<evidence type="ECO:0000256" key="6">
    <source>
        <dbReference type="ARBA" id="ARBA00023136"/>
    </source>
</evidence>
<evidence type="ECO:0000256" key="8">
    <source>
        <dbReference type="RuleBase" id="RU003346"/>
    </source>
</evidence>
<dbReference type="PROSITE" id="PS00216">
    <property type="entry name" value="SUGAR_TRANSPORT_1"/>
    <property type="match status" value="2"/>
</dbReference>
<dbReference type="GO" id="GO:0016020">
    <property type="term" value="C:membrane"/>
    <property type="evidence" value="ECO:0007669"/>
    <property type="project" value="UniProtKB-SubCell"/>
</dbReference>
<feature type="transmembrane region" description="Helical" evidence="10">
    <location>
        <begin position="412"/>
        <end position="432"/>
    </location>
</feature>
<keyword evidence="6 10" id="KW-0472">Membrane</keyword>
<evidence type="ECO:0000256" key="5">
    <source>
        <dbReference type="ARBA" id="ARBA00022989"/>
    </source>
</evidence>
<evidence type="ECO:0000256" key="10">
    <source>
        <dbReference type="SAM" id="Phobius"/>
    </source>
</evidence>
<dbReference type="Gene3D" id="1.20.1250.20">
    <property type="entry name" value="MFS general substrate transporter like domains"/>
    <property type="match status" value="1"/>
</dbReference>
<keyword evidence="3 8" id="KW-0813">Transport</keyword>
<dbReference type="InterPro" id="IPR020846">
    <property type="entry name" value="MFS_dom"/>
</dbReference>
<dbReference type="NCBIfam" id="TIGR00879">
    <property type="entry name" value="SP"/>
    <property type="match status" value="1"/>
</dbReference>
<feature type="compositionally biased region" description="Basic and acidic residues" evidence="9">
    <location>
        <begin position="16"/>
        <end position="28"/>
    </location>
</feature>
<feature type="transmembrane region" description="Helical" evidence="10">
    <location>
        <begin position="480"/>
        <end position="501"/>
    </location>
</feature>
<feature type="transmembrane region" description="Helical" evidence="10">
    <location>
        <begin position="136"/>
        <end position="154"/>
    </location>
</feature>
<feature type="transmembrane region" description="Helical" evidence="10">
    <location>
        <begin position="160"/>
        <end position="182"/>
    </location>
</feature>
<evidence type="ECO:0000313" key="13">
    <source>
        <dbReference type="Proteomes" id="UP000076738"/>
    </source>
</evidence>
<dbReference type="InterPro" id="IPR003663">
    <property type="entry name" value="Sugar/inositol_transpt"/>
</dbReference>
<dbReference type="Proteomes" id="UP000076738">
    <property type="component" value="Unassembled WGS sequence"/>
</dbReference>
<dbReference type="InterPro" id="IPR050360">
    <property type="entry name" value="MFS_Sugar_Transporters"/>
</dbReference>
<reference evidence="12 13" key="1">
    <citation type="journal article" date="2016" name="Mol. Biol. Evol.">
        <title>Comparative Genomics of Early-Diverging Mushroom-Forming Fungi Provides Insights into the Origins of Lignocellulose Decay Capabilities.</title>
        <authorList>
            <person name="Nagy L.G."/>
            <person name="Riley R."/>
            <person name="Tritt A."/>
            <person name="Adam C."/>
            <person name="Daum C."/>
            <person name="Floudas D."/>
            <person name="Sun H."/>
            <person name="Yadav J.S."/>
            <person name="Pangilinan J."/>
            <person name="Larsson K.H."/>
            <person name="Matsuura K."/>
            <person name="Barry K."/>
            <person name="Labutti K."/>
            <person name="Kuo R."/>
            <person name="Ohm R.A."/>
            <person name="Bhattacharya S.S."/>
            <person name="Shirouzu T."/>
            <person name="Yoshinaga Y."/>
            <person name="Martin F.M."/>
            <person name="Grigoriev I.V."/>
            <person name="Hibbett D.S."/>
        </authorList>
    </citation>
    <scope>NUCLEOTIDE SEQUENCE [LARGE SCALE GENOMIC DNA]</scope>
    <source>
        <strain evidence="12 13">TUFC12733</strain>
    </source>
</reference>
<evidence type="ECO:0000256" key="4">
    <source>
        <dbReference type="ARBA" id="ARBA00022692"/>
    </source>
</evidence>
<keyword evidence="13" id="KW-1185">Reference proteome</keyword>
<feature type="transmembrane region" description="Helical" evidence="10">
    <location>
        <begin position="232"/>
        <end position="249"/>
    </location>
</feature>
<feature type="domain" description="Major facilitator superfamily (MFS) profile" evidence="11">
    <location>
        <begin position="69"/>
        <end position="505"/>
    </location>
</feature>